<protein>
    <submittedName>
        <fullName evidence="1">Uncharacterized protein</fullName>
    </submittedName>
</protein>
<evidence type="ECO:0000313" key="2">
    <source>
        <dbReference type="Proteomes" id="UP000186309"/>
    </source>
</evidence>
<dbReference type="OrthoDB" id="9918998at2"/>
<evidence type="ECO:0000313" key="1">
    <source>
        <dbReference type="EMBL" id="APW59597.1"/>
    </source>
</evidence>
<organism evidence="1 2">
    <name type="scientific">Paludisphaera borealis</name>
    <dbReference type="NCBI Taxonomy" id="1387353"/>
    <lineage>
        <taxon>Bacteria</taxon>
        <taxon>Pseudomonadati</taxon>
        <taxon>Planctomycetota</taxon>
        <taxon>Planctomycetia</taxon>
        <taxon>Isosphaerales</taxon>
        <taxon>Isosphaeraceae</taxon>
        <taxon>Paludisphaera</taxon>
    </lineage>
</organism>
<proteinExistence type="predicted"/>
<dbReference type="RefSeq" id="WP_076343754.1">
    <property type="nucleotide sequence ID" value="NZ_CP019082.1"/>
</dbReference>
<accession>A0A1U7CL10</accession>
<gene>
    <name evidence="1" type="ORF">BSF38_01024</name>
</gene>
<dbReference type="EMBL" id="CP019082">
    <property type="protein sequence ID" value="APW59597.1"/>
    <property type="molecule type" value="Genomic_DNA"/>
</dbReference>
<sequence>MIEPTRTSTFPMVRPLRVDESPQRTLPDLMVDLVNRLTSLPGRKAVELPRGSVHSYRDQDFEYVEIALTGVDDVEADICIHGGRVFVRIVR</sequence>
<dbReference type="AlphaFoldDB" id="A0A1U7CL10"/>
<name>A0A1U7CL10_9BACT</name>
<reference evidence="2" key="1">
    <citation type="submission" date="2016-12" db="EMBL/GenBank/DDBJ databases">
        <title>Comparative genomics of four Isosphaeraceae planctomycetes: a common pool of plasmids and glycoside hydrolase genes.</title>
        <authorList>
            <person name="Ivanova A."/>
        </authorList>
    </citation>
    <scope>NUCLEOTIDE SEQUENCE [LARGE SCALE GENOMIC DNA]</scope>
    <source>
        <strain evidence="2">PX4</strain>
    </source>
</reference>
<keyword evidence="2" id="KW-1185">Reference proteome</keyword>
<dbReference type="Proteomes" id="UP000186309">
    <property type="component" value="Chromosome"/>
</dbReference>
<dbReference type="KEGG" id="pbor:BSF38_01024"/>